<dbReference type="PANTHER" id="PTHR36455">
    <property type="match status" value="1"/>
</dbReference>
<organism evidence="1">
    <name type="scientific">anaerobic digester metagenome</name>
    <dbReference type="NCBI Taxonomy" id="1263854"/>
    <lineage>
        <taxon>unclassified sequences</taxon>
        <taxon>metagenomes</taxon>
        <taxon>ecological metagenomes</taxon>
    </lineage>
</organism>
<gene>
    <name evidence="1" type="ORF">SCFA_110002</name>
</gene>
<dbReference type="AlphaFoldDB" id="A0A485LWN0"/>
<proteinExistence type="predicted"/>
<dbReference type="EMBL" id="CAADRM010000013">
    <property type="protein sequence ID" value="VFU11535.1"/>
    <property type="molecule type" value="Genomic_DNA"/>
</dbReference>
<evidence type="ECO:0000313" key="1">
    <source>
        <dbReference type="EMBL" id="VFU11535.1"/>
    </source>
</evidence>
<dbReference type="Pfam" id="PF05717">
    <property type="entry name" value="TnpB_IS66"/>
    <property type="match status" value="1"/>
</dbReference>
<dbReference type="NCBIfam" id="NF033819">
    <property type="entry name" value="IS66_TnpB"/>
    <property type="match status" value="1"/>
</dbReference>
<reference evidence="1" key="1">
    <citation type="submission" date="2019-03" db="EMBL/GenBank/DDBJ databases">
        <authorList>
            <person name="Hao L."/>
        </authorList>
    </citation>
    <scope>NUCLEOTIDE SEQUENCE</scope>
</reference>
<sequence>MMGMGLSSGAQVYLALGVTDMRKSINTLSILVQERLQGNPFSGALFAFSNRRRDIVKVLYWDRNGFCLWQKRLEKDRLRWPESSEEVMKLTRRELMWLLDGMPIPPPGVHRELAYGSVY</sequence>
<dbReference type="InterPro" id="IPR008878">
    <property type="entry name" value="Transposase_IS66_Orf2"/>
</dbReference>
<protein>
    <recommendedName>
        <fullName evidence="2">Transposase</fullName>
    </recommendedName>
</protein>
<dbReference type="PANTHER" id="PTHR36455:SF1">
    <property type="entry name" value="BLR8292 PROTEIN"/>
    <property type="match status" value="1"/>
</dbReference>
<name>A0A485LWN0_9ZZZZ</name>
<evidence type="ECO:0008006" key="2">
    <source>
        <dbReference type="Google" id="ProtNLM"/>
    </source>
</evidence>
<accession>A0A485LWN0</accession>